<proteinExistence type="predicted"/>
<accession>A0A6J5LBW5</accession>
<protein>
    <submittedName>
        <fullName evidence="1">Uncharacterized protein</fullName>
    </submittedName>
</protein>
<evidence type="ECO:0000313" key="2">
    <source>
        <dbReference type="EMBL" id="CAB4134803.1"/>
    </source>
</evidence>
<reference evidence="1" key="1">
    <citation type="submission" date="2020-04" db="EMBL/GenBank/DDBJ databases">
        <authorList>
            <person name="Chiriac C."/>
            <person name="Salcher M."/>
            <person name="Ghai R."/>
            <person name="Kavagutti S V."/>
        </authorList>
    </citation>
    <scope>NUCLEOTIDE SEQUENCE</scope>
</reference>
<gene>
    <name evidence="1" type="ORF">UFOVP127_151</name>
    <name evidence="2" type="ORF">UFOVP276_14</name>
</gene>
<sequence>MSEDLKLGCMITVTLLAFSLLCAVYGKSCDEQSTVRAALIKCIEVKQDVNECTRALTRKKE</sequence>
<name>A0A6J5LBW5_9CAUD</name>
<evidence type="ECO:0000313" key="1">
    <source>
        <dbReference type="EMBL" id="CAB4131555.1"/>
    </source>
</evidence>
<dbReference type="EMBL" id="LR796294">
    <property type="protein sequence ID" value="CAB4134803.1"/>
    <property type="molecule type" value="Genomic_DNA"/>
</dbReference>
<organism evidence="1">
    <name type="scientific">uncultured Caudovirales phage</name>
    <dbReference type="NCBI Taxonomy" id="2100421"/>
    <lineage>
        <taxon>Viruses</taxon>
        <taxon>Duplodnaviria</taxon>
        <taxon>Heunggongvirae</taxon>
        <taxon>Uroviricota</taxon>
        <taxon>Caudoviricetes</taxon>
        <taxon>Peduoviridae</taxon>
        <taxon>Maltschvirus</taxon>
        <taxon>Maltschvirus maltsch</taxon>
    </lineage>
</organism>
<dbReference type="EMBL" id="LR796249">
    <property type="protein sequence ID" value="CAB4131555.1"/>
    <property type="molecule type" value="Genomic_DNA"/>
</dbReference>